<name>A0A6A6RK29_9PLEO</name>
<protein>
    <submittedName>
        <fullName evidence="2">Uncharacterized protein</fullName>
    </submittedName>
</protein>
<keyword evidence="1" id="KW-1133">Transmembrane helix</keyword>
<accession>A0A6A6RK29</accession>
<keyword evidence="3" id="KW-1185">Reference proteome</keyword>
<reference evidence="2" key="1">
    <citation type="journal article" date="2020" name="Stud. Mycol.">
        <title>101 Dothideomycetes genomes: a test case for predicting lifestyles and emergence of pathogens.</title>
        <authorList>
            <person name="Haridas S."/>
            <person name="Albert R."/>
            <person name="Binder M."/>
            <person name="Bloem J."/>
            <person name="Labutti K."/>
            <person name="Salamov A."/>
            <person name="Andreopoulos B."/>
            <person name="Baker S."/>
            <person name="Barry K."/>
            <person name="Bills G."/>
            <person name="Bluhm B."/>
            <person name="Cannon C."/>
            <person name="Castanera R."/>
            <person name="Culley D."/>
            <person name="Daum C."/>
            <person name="Ezra D."/>
            <person name="Gonzalez J."/>
            <person name="Henrissat B."/>
            <person name="Kuo A."/>
            <person name="Liang C."/>
            <person name="Lipzen A."/>
            <person name="Lutzoni F."/>
            <person name="Magnuson J."/>
            <person name="Mondo S."/>
            <person name="Nolan M."/>
            <person name="Ohm R."/>
            <person name="Pangilinan J."/>
            <person name="Park H.-J."/>
            <person name="Ramirez L."/>
            <person name="Alfaro M."/>
            <person name="Sun H."/>
            <person name="Tritt A."/>
            <person name="Yoshinaga Y."/>
            <person name="Zwiers L.-H."/>
            <person name="Turgeon B."/>
            <person name="Goodwin S."/>
            <person name="Spatafora J."/>
            <person name="Crous P."/>
            <person name="Grigoriev I."/>
        </authorList>
    </citation>
    <scope>NUCLEOTIDE SEQUENCE</scope>
    <source>
        <strain evidence="2">CBS 473.64</strain>
    </source>
</reference>
<keyword evidence="1" id="KW-0472">Membrane</keyword>
<proteinExistence type="predicted"/>
<evidence type="ECO:0000313" key="2">
    <source>
        <dbReference type="EMBL" id="KAF2635525.1"/>
    </source>
</evidence>
<evidence type="ECO:0000313" key="3">
    <source>
        <dbReference type="Proteomes" id="UP000799753"/>
    </source>
</evidence>
<dbReference type="EMBL" id="MU006806">
    <property type="protein sequence ID" value="KAF2635525.1"/>
    <property type="molecule type" value="Genomic_DNA"/>
</dbReference>
<feature type="transmembrane region" description="Helical" evidence="1">
    <location>
        <begin position="29"/>
        <end position="50"/>
    </location>
</feature>
<dbReference type="AlphaFoldDB" id="A0A6A6RK29"/>
<sequence length="359" mass="40413">MDNRDPIVGDPRPRTSFFGFNAMTSLCELLGTAIYLVVYIGVGLFTITYLTSHFSNTNMPTTRVPTNVNPPPHHKWKSSHSESLAVSLPWANDLRKHLDHLDQDITQHNSELWAPRYRNGGITLSQVPNKASESDSVLAVATAAQRVSGAIMMFGDAWISYETDTGGENEATWSKVHTWEQEPEMAICNLCSHTRSQLNSSVYPAVRELEMEFQGLVEATRDTGRLADHWFTPTAPSSVIDAVFHSWGMFNDLPPYLRVNPTDSEAMYQFISYAQKIRLECDNIRNRDLERFHVLAYSIDNYFYGIQSTLNCSGVGLPAEYDNRAVAVGVTKAGSNIDILIKHLDFWGVRLKLMGRFKI</sequence>
<dbReference type="Proteomes" id="UP000799753">
    <property type="component" value="Unassembled WGS sequence"/>
</dbReference>
<organism evidence="2 3">
    <name type="scientific">Massarina eburnea CBS 473.64</name>
    <dbReference type="NCBI Taxonomy" id="1395130"/>
    <lineage>
        <taxon>Eukaryota</taxon>
        <taxon>Fungi</taxon>
        <taxon>Dikarya</taxon>
        <taxon>Ascomycota</taxon>
        <taxon>Pezizomycotina</taxon>
        <taxon>Dothideomycetes</taxon>
        <taxon>Pleosporomycetidae</taxon>
        <taxon>Pleosporales</taxon>
        <taxon>Massarineae</taxon>
        <taxon>Massarinaceae</taxon>
        <taxon>Massarina</taxon>
    </lineage>
</organism>
<keyword evidence="1" id="KW-0812">Transmembrane</keyword>
<gene>
    <name evidence="2" type="ORF">P280DRAFT_473783</name>
</gene>
<evidence type="ECO:0000256" key="1">
    <source>
        <dbReference type="SAM" id="Phobius"/>
    </source>
</evidence>